<proteinExistence type="predicted"/>
<evidence type="ECO:0000313" key="1">
    <source>
        <dbReference type="EMBL" id="STZ01730.1"/>
    </source>
</evidence>
<organism evidence="1 2">
    <name type="scientific">Faucicola atlantae</name>
    <dbReference type="NCBI Taxonomy" id="34059"/>
    <lineage>
        <taxon>Bacteria</taxon>
        <taxon>Pseudomonadati</taxon>
        <taxon>Pseudomonadota</taxon>
        <taxon>Gammaproteobacteria</taxon>
        <taxon>Moraxellales</taxon>
        <taxon>Moraxellaceae</taxon>
        <taxon>Faucicola</taxon>
    </lineage>
</organism>
<gene>
    <name evidence="1" type="ORF">NCTC11091_02203</name>
</gene>
<name>A0A378QMS4_9GAMM</name>
<protein>
    <submittedName>
        <fullName evidence="1">Uncharacterized protein</fullName>
    </submittedName>
</protein>
<dbReference type="AlphaFoldDB" id="A0A378QMS4"/>
<accession>A0A378QMS4</accession>
<dbReference type="EMBL" id="UGQA01000006">
    <property type="protein sequence ID" value="STZ01730.1"/>
    <property type="molecule type" value="Genomic_DNA"/>
</dbReference>
<dbReference type="Proteomes" id="UP000255193">
    <property type="component" value="Unassembled WGS sequence"/>
</dbReference>
<evidence type="ECO:0000313" key="2">
    <source>
        <dbReference type="Proteomes" id="UP000255193"/>
    </source>
</evidence>
<reference evidence="1 2" key="1">
    <citation type="submission" date="2018-06" db="EMBL/GenBank/DDBJ databases">
        <authorList>
            <consortium name="Pathogen Informatics"/>
            <person name="Doyle S."/>
        </authorList>
    </citation>
    <scope>NUCLEOTIDE SEQUENCE [LARGE SCALE GENOMIC DNA]</scope>
    <source>
        <strain evidence="1 2">NCTC11091</strain>
    </source>
</reference>
<sequence length="30" mass="3420">MPCEAVMGAVRCVERTLQNYILYALIDFLS</sequence>